<evidence type="ECO:0000256" key="7">
    <source>
        <dbReference type="ARBA" id="ARBA00023136"/>
    </source>
</evidence>
<dbReference type="GO" id="GO:0005524">
    <property type="term" value="F:ATP binding"/>
    <property type="evidence" value="ECO:0007669"/>
    <property type="project" value="UniProtKB-UniRule"/>
</dbReference>
<accession>A0A8S1GZ61</accession>
<dbReference type="Gene3D" id="2.60.40.150">
    <property type="entry name" value="C2 domain"/>
    <property type="match status" value="1"/>
</dbReference>
<evidence type="ECO:0000256" key="13">
    <source>
        <dbReference type="SAM" id="Phobius"/>
    </source>
</evidence>
<dbReference type="SMART" id="SM00129">
    <property type="entry name" value="KISc"/>
    <property type="match status" value="1"/>
</dbReference>
<dbReference type="SUPFAM" id="SSF49562">
    <property type="entry name" value="C2 domain (Calcium/lipid-binding domain, CaLB)"/>
    <property type="match status" value="1"/>
</dbReference>
<comment type="subcellular location">
    <subcellularLocation>
        <location evidence="1">Mitochondrion membrane</location>
        <topology evidence="1">Peripheral membrane protein</topology>
    </subcellularLocation>
</comment>
<dbReference type="InterPro" id="IPR000253">
    <property type="entry name" value="FHA_dom"/>
</dbReference>
<dbReference type="InterPro" id="IPR022140">
    <property type="entry name" value="Kinesin-like_KIF1-typ"/>
</dbReference>
<dbReference type="GO" id="GO:0007018">
    <property type="term" value="P:microtubule-based movement"/>
    <property type="evidence" value="ECO:0007669"/>
    <property type="project" value="InterPro"/>
</dbReference>
<dbReference type="FunFam" id="2.60.200.20:FF:000034">
    <property type="entry name" value="kinesin-like protein KIF28P"/>
    <property type="match status" value="1"/>
</dbReference>
<keyword evidence="3 11" id="KW-0547">Nucleotide-binding</keyword>
<comment type="function">
    <text evidence="9">Microtubule-dependent motor protein required for mitochondrion morphology and transport of mitochondria in neuronal cells.</text>
</comment>
<protein>
    <recommendedName>
        <fullName evidence="10">Kinesin-like protein 6</fullName>
    </recommendedName>
</protein>
<comment type="similarity">
    <text evidence="11">Belongs to the TRAFAC class myosin-kinesin ATPase superfamily. Kinesin family.</text>
</comment>
<dbReference type="OrthoDB" id="3176171at2759"/>
<evidence type="ECO:0000256" key="11">
    <source>
        <dbReference type="PROSITE-ProRule" id="PRU00283"/>
    </source>
</evidence>
<evidence type="ECO:0000256" key="3">
    <source>
        <dbReference type="ARBA" id="ARBA00022741"/>
    </source>
</evidence>
<evidence type="ECO:0000313" key="15">
    <source>
        <dbReference type="EMBL" id="CAD6188362.1"/>
    </source>
</evidence>
<feature type="transmembrane region" description="Helical" evidence="13">
    <location>
        <begin position="1025"/>
        <end position="1048"/>
    </location>
</feature>
<evidence type="ECO:0000313" key="16">
    <source>
        <dbReference type="Proteomes" id="UP000835052"/>
    </source>
</evidence>
<comment type="caution">
    <text evidence="15">The sequence shown here is derived from an EMBL/GenBank/DDBJ whole genome shotgun (WGS) entry which is preliminary data.</text>
</comment>
<name>A0A8S1GZ61_9PELO</name>
<feature type="binding site" evidence="11">
    <location>
        <begin position="109"/>
        <end position="116"/>
    </location>
    <ligand>
        <name>ATP</name>
        <dbReference type="ChEBI" id="CHEBI:30616"/>
    </ligand>
</feature>
<dbReference type="GO" id="GO:0008017">
    <property type="term" value="F:microtubule binding"/>
    <property type="evidence" value="ECO:0007669"/>
    <property type="project" value="InterPro"/>
</dbReference>
<evidence type="ECO:0000256" key="9">
    <source>
        <dbReference type="ARBA" id="ARBA00054688"/>
    </source>
</evidence>
<organism evidence="15 16">
    <name type="scientific">Caenorhabditis auriculariae</name>
    <dbReference type="NCBI Taxonomy" id="2777116"/>
    <lineage>
        <taxon>Eukaryota</taxon>
        <taxon>Metazoa</taxon>
        <taxon>Ecdysozoa</taxon>
        <taxon>Nematoda</taxon>
        <taxon>Chromadorea</taxon>
        <taxon>Rhabditida</taxon>
        <taxon>Rhabditina</taxon>
        <taxon>Rhabditomorpha</taxon>
        <taxon>Rhabditoidea</taxon>
        <taxon>Rhabditidae</taxon>
        <taxon>Peloderinae</taxon>
        <taxon>Caenorhabditis</taxon>
    </lineage>
</organism>
<dbReference type="SUPFAM" id="SSF49879">
    <property type="entry name" value="SMAD/FHA domain"/>
    <property type="match status" value="1"/>
</dbReference>
<evidence type="ECO:0000259" key="14">
    <source>
        <dbReference type="PROSITE" id="PS50067"/>
    </source>
</evidence>
<dbReference type="Pfam" id="PF12423">
    <property type="entry name" value="KIF1B"/>
    <property type="match status" value="1"/>
</dbReference>
<dbReference type="SUPFAM" id="SSF52540">
    <property type="entry name" value="P-loop containing nucleoside triphosphate hydrolases"/>
    <property type="match status" value="1"/>
</dbReference>
<dbReference type="Pfam" id="PF00498">
    <property type="entry name" value="FHA"/>
    <property type="match status" value="1"/>
</dbReference>
<reference evidence="15" key="1">
    <citation type="submission" date="2020-10" db="EMBL/GenBank/DDBJ databases">
        <authorList>
            <person name="Kikuchi T."/>
        </authorList>
    </citation>
    <scope>NUCLEOTIDE SEQUENCE</scope>
    <source>
        <strain evidence="15">NKZ352</strain>
    </source>
</reference>
<dbReference type="AlphaFoldDB" id="A0A8S1GZ61"/>
<keyword evidence="8 11" id="KW-0505">Motor protein</keyword>
<dbReference type="PANTHER" id="PTHR47117">
    <property type="entry name" value="STAR-RELATED LIPID TRANSFER PROTEIN 9"/>
    <property type="match status" value="1"/>
</dbReference>
<keyword evidence="13" id="KW-1133">Transmembrane helix</keyword>
<dbReference type="InterPro" id="IPR019821">
    <property type="entry name" value="Kinesin_motor_CS"/>
</dbReference>
<dbReference type="InterPro" id="IPR008984">
    <property type="entry name" value="SMAD_FHA_dom_sf"/>
</dbReference>
<dbReference type="Gene3D" id="2.60.200.20">
    <property type="match status" value="1"/>
</dbReference>
<evidence type="ECO:0000256" key="10">
    <source>
        <dbReference type="ARBA" id="ARBA00079247"/>
    </source>
</evidence>
<dbReference type="Pfam" id="PF00225">
    <property type="entry name" value="Kinesin"/>
    <property type="match status" value="1"/>
</dbReference>
<dbReference type="CDD" id="cd01365">
    <property type="entry name" value="KISc_KIF1A_KIF1B"/>
    <property type="match status" value="1"/>
</dbReference>
<dbReference type="CDD" id="cd22709">
    <property type="entry name" value="FHA_KIF28P"/>
    <property type="match status" value="1"/>
</dbReference>
<gene>
    <name evidence="15" type="ORF">CAUJ_LOCUS4281</name>
</gene>
<feature type="coiled-coil region" evidence="12">
    <location>
        <begin position="368"/>
        <end position="420"/>
    </location>
</feature>
<dbReference type="Pfam" id="PF09767">
    <property type="entry name" value="DUF2053"/>
    <property type="match status" value="1"/>
</dbReference>
<sequence>MGKSSGDSIVVAVRVRPFNDREKIRKCQLVIDMPDATTTVIRDPKSGDEKRFAYDYSYWSHDGFIEKSNGYLEPQNSHYADQKKVFEDLGKGVLSNAWAGYNCSLFAYGQTGSGKSYSIVGFKGNKGIVPIVCEELFKQIEIAKKKNSQFEVFISMFEIYCEKVRDLLSDKPPPKGGLKVREHPKTGFYVESLSSVPVSSYAEIEAKIDEGTKSRTIAATNMNATSSRAHTIVKIIFHQKIGKSGGGTTTKKSEINLVDLAGSERQSAAGTEGDRLKEGIVINQSLSTLGRVIKALHEAQGAKNGKKPQIPYRDSVLTCLLKNALGGNSKTIMVAAISPADINFEETLSTLRFADRAKSIKTNAVVNENQNERVLRELKEENVRLQQQISGGGGGSQEEIERLRRLLAENQKEMENMEKSWQQKIAEEASKRQAGASEKAEVEKNKRLMPHLWNLNEDAALTNVIVHFIPKGDVVVGNRRSESLNQVQLNGLSILPHHATFRNNNNSKITLIPSPGADILVNGKPTTGETIVEQNDRILFGGNHLYVFNNPSKSGMRQDVTYEEAQKEMAKYATVQIGGTSENKRDLILEEELVSTIPLVHRANAMSNELKRNVTFEVMLVSPEMRGLNDGLTEIWVKVHNVREDTYFLWEKSRFLNRYYGMQEMYEAKIDGEDWNMSKERDPFYEPPESPVFLASCVVFLQSLAYLVDCDEQFPIVDFSGNEIGQLSVGLSPCSTTGKDLRGEYVENPSQIVGRNIAFKVKVGKAIGLQRRIFKSYCKYRFFGAKEVTTDPVTGNSPDFRHEHVFPFKPVTKELMEYLRNSNLYITLWGTQKSRDSRGRMSSADAASFPPKKVIILRVGLMTFFHFINCVALAFAPYFIVYKYSGINEYSSVWKCAQAGGGYLMTQLAKLLLLATFFPAAETDGFAVLPEFLKSCSDVLDVIGMHIVMSYLLAGKGEVRFISGGIGWGAAHSIAHRVLMLWVGARGSAFSWVWIQTALDSSSDLLLILSMAALTWMVTRSQNRIIVAPFLVLCVFHSFFYQCLYNYFHVSGWLLVFSRFAFSAFVAGGTIFSYALYGRGNTKKIE</sequence>
<dbReference type="InterPro" id="IPR019164">
    <property type="entry name" value="TMEM147"/>
</dbReference>
<dbReference type="Proteomes" id="UP000835052">
    <property type="component" value="Unassembled WGS sequence"/>
</dbReference>
<dbReference type="Gene3D" id="3.40.850.10">
    <property type="entry name" value="Kinesin motor domain"/>
    <property type="match status" value="1"/>
</dbReference>
<feature type="transmembrane region" description="Helical" evidence="13">
    <location>
        <begin position="855"/>
        <end position="881"/>
    </location>
</feature>
<dbReference type="InterPro" id="IPR036961">
    <property type="entry name" value="Kinesin_motor_dom_sf"/>
</dbReference>
<evidence type="ECO:0000256" key="4">
    <source>
        <dbReference type="ARBA" id="ARBA00022840"/>
    </source>
</evidence>
<evidence type="ECO:0000256" key="8">
    <source>
        <dbReference type="ARBA" id="ARBA00023175"/>
    </source>
</evidence>
<keyword evidence="6" id="KW-0496">Mitochondrion</keyword>
<keyword evidence="4 11" id="KW-0067">ATP-binding</keyword>
<dbReference type="GO" id="GO:0031966">
    <property type="term" value="C:mitochondrial membrane"/>
    <property type="evidence" value="ECO:0007669"/>
    <property type="project" value="UniProtKB-SubCell"/>
</dbReference>
<dbReference type="PRINTS" id="PR00380">
    <property type="entry name" value="KINESINHEAVY"/>
</dbReference>
<keyword evidence="7 13" id="KW-0472">Membrane</keyword>
<feature type="transmembrane region" description="Helical" evidence="13">
    <location>
        <begin position="1054"/>
        <end position="1077"/>
    </location>
</feature>
<keyword evidence="2" id="KW-0813">Transport</keyword>
<proteinExistence type="inferred from homology"/>
<dbReference type="PROSITE" id="PS00411">
    <property type="entry name" value="KINESIN_MOTOR_1"/>
    <property type="match status" value="1"/>
</dbReference>
<evidence type="ECO:0000256" key="6">
    <source>
        <dbReference type="ARBA" id="ARBA00023128"/>
    </source>
</evidence>
<dbReference type="FunFam" id="3.40.850.10:FF:000063">
    <property type="entry name" value="Kinesin-like protein"/>
    <property type="match status" value="1"/>
</dbReference>
<evidence type="ECO:0000256" key="12">
    <source>
        <dbReference type="SAM" id="Coils"/>
    </source>
</evidence>
<dbReference type="PROSITE" id="PS50067">
    <property type="entry name" value="KINESIN_MOTOR_2"/>
    <property type="match status" value="1"/>
</dbReference>
<evidence type="ECO:0000256" key="2">
    <source>
        <dbReference type="ARBA" id="ARBA00022448"/>
    </source>
</evidence>
<keyword evidence="5 12" id="KW-0175">Coiled coil</keyword>
<dbReference type="EMBL" id="CAJGYM010000008">
    <property type="protein sequence ID" value="CAD6188362.1"/>
    <property type="molecule type" value="Genomic_DNA"/>
</dbReference>
<keyword evidence="16" id="KW-1185">Reference proteome</keyword>
<dbReference type="InterPro" id="IPR001752">
    <property type="entry name" value="Kinesin_motor_dom"/>
</dbReference>
<evidence type="ECO:0000256" key="1">
    <source>
        <dbReference type="ARBA" id="ARBA00004318"/>
    </source>
</evidence>
<dbReference type="InterPro" id="IPR027417">
    <property type="entry name" value="P-loop_NTPase"/>
</dbReference>
<dbReference type="InterPro" id="IPR035892">
    <property type="entry name" value="C2_domain_sf"/>
</dbReference>
<evidence type="ECO:0000256" key="5">
    <source>
        <dbReference type="ARBA" id="ARBA00023054"/>
    </source>
</evidence>
<dbReference type="GO" id="GO:0003777">
    <property type="term" value="F:microtubule motor activity"/>
    <property type="evidence" value="ECO:0007669"/>
    <property type="project" value="InterPro"/>
</dbReference>
<keyword evidence="13" id="KW-0812">Transmembrane</keyword>
<feature type="domain" description="Kinesin motor" evidence="14">
    <location>
        <begin position="8"/>
        <end position="360"/>
    </location>
</feature>